<name>A0A2N8UK93_9BASI</name>
<protein>
    <submittedName>
        <fullName evidence="4">Uncharacterized protein</fullName>
    </submittedName>
</protein>
<dbReference type="Proteomes" id="UP000239563">
    <property type="component" value="Chromosome XVI"/>
</dbReference>
<dbReference type="Gene3D" id="1.25.40.10">
    <property type="entry name" value="Tetratricopeptide repeat domain"/>
    <property type="match status" value="1"/>
</dbReference>
<feature type="compositionally biased region" description="Basic and acidic residues" evidence="3">
    <location>
        <begin position="882"/>
        <end position="891"/>
    </location>
</feature>
<dbReference type="NCBIfam" id="TIGR00756">
    <property type="entry name" value="PPR"/>
    <property type="match status" value="1"/>
</dbReference>
<accession>A0A2N8UK93</accession>
<feature type="compositionally biased region" description="Polar residues" evidence="3">
    <location>
        <begin position="714"/>
        <end position="727"/>
    </location>
</feature>
<dbReference type="PROSITE" id="PS51375">
    <property type="entry name" value="PPR"/>
    <property type="match status" value="1"/>
</dbReference>
<dbReference type="PANTHER" id="PTHR47942">
    <property type="entry name" value="TETRATRICOPEPTIDE REPEAT (TPR)-LIKE SUPERFAMILY PROTEIN-RELATED"/>
    <property type="match status" value="1"/>
</dbReference>
<proteinExistence type="predicted"/>
<evidence type="ECO:0000313" key="4">
    <source>
        <dbReference type="EMBL" id="SJX65132.1"/>
    </source>
</evidence>
<reference evidence="4 5" key="1">
    <citation type="submission" date="2017-02" db="EMBL/GenBank/DDBJ databases">
        <authorList>
            <person name="Peterson S.W."/>
        </authorList>
    </citation>
    <scope>NUCLEOTIDE SEQUENCE [LARGE SCALE GENOMIC DNA]</scope>
    <source>
        <strain evidence="4 5">SRS1_H2-8</strain>
    </source>
</reference>
<dbReference type="InterPro" id="IPR002885">
    <property type="entry name" value="PPR_rpt"/>
</dbReference>
<feature type="region of interest" description="Disordered" evidence="3">
    <location>
        <begin position="104"/>
        <end position="124"/>
    </location>
</feature>
<feature type="compositionally biased region" description="Polar residues" evidence="3">
    <location>
        <begin position="49"/>
        <end position="59"/>
    </location>
</feature>
<dbReference type="Pfam" id="PF01535">
    <property type="entry name" value="PPR"/>
    <property type="match status" value="1"/>
</dbReference>
<organism evidence="4 5">
    <name type="scientific">Sporisorium reilianum f. sp. reilianum</name>
    <dbReference type="NCBI Taxonomy" id="72559"/>
    <lineage>
        <taxon>Eukaryota</taxon>
        <taxon>Fungi</taxon>
        <taxon>Dikarya</taxon>
        <taxon>Basidiomycota</taxon>
        <taxon>Ustilaginomycotina</taxon>
        <taxon>Ustilaginomycetes</taxon>
        <taxon>Ustilaginales</taxon>
        <taxon>Ustilaginaceae</taxon>
        <taxon>Sporisorium</taxon>
    </lineage>
</organism>
<dbReference type="AlphaFoldDB" id="A0A2N8UK93"/>
<feature type="region of interest" description="Disordered" evidence="3">
    <location>
        <begin position="538"/>
        <end position="582"/>
    </location>
</feature>
<dbReference type="InterPro" id="IPR051222">
    <property type="entry name" value="PPR/CCM1_RNA-binding"/>
</dbReference>
<dbReference type="InterPro" id="IPR011990">
    <property type="entry name" value="TPR-like_helical_dom_sf"/>
</dbReference>
<dbReference type="EMBL" id="LT795069">
    <property type="protein sequence ID" value="SJX65132.1"/>
    <property type="molecule type" value="Genomic_DNA"/>
</dbReference>
<feature type="region of interest" description="Disordered" evidence="3">
    <location>
        <begin position="49"/>
        <end position="88"/>
    </location>
</feature>
<feature type="region of interest" description="Disordered" evidence="3">
    <location>
        <begin position="678"/>
        <end position="727"/>
    </location>
</feature>
<evidence type="ECO:0000313" key="5">
    <source>
        <dbReference type="Proteomes" id="UP000239563"/>
    </source>
</evidence>
<feature type="repeat" description="PPR" evidence="2">
    <location>
        <begin position="605"/>
        <end position="639"/>
    </location>
</feature>
<feature type="compositionally biased region" description="Low complexity" evidence="3">
    <location>
        <begin position="573"/>
        <end position="582"/>
    </location>
</feature>
<evidence type="ECO:0000256" key="2">
    <source>
        <dbReference type="PROSITE-ProRule" id="PRU00708"/>
    </source>
</evidence>
<sequence length="891" mass="98884">MSWIVPTAQAARPGGSALARPRRALIPASCSSSSRLSIRVAPAGISGRFSTSTNVQNGGSHHHRRRTSKLDSAVQTKTAKLQRTRRASPQPALLRLDPKHPILPSLTLASSRDGGGAQGGLNQRRAKRLSSLHVALQTGSADAVWSAYLDLRQNHGADENYSFTYNSASSSVLTPDEFRSVVKVVSNEAMRTKRGLNRILKLMSDIRSEQRRLLTQLQHASDANDAARARMLKSELEDWDHVVSPKLLNATISHIGRSLRSVGLDEIDQVLDQLLTYEANEQCRRNASRHEQTSSKHISPLYSAGPLDHLRTAILSPTVRIALSKKRGKQRQPDFPDLATYNTILDVITRTVHRSATNRRSAWEPAQAYDEEEDDMMAKFSEQQRESHSAELHTSIATKLRRFDLDADSVPLHADAFERADRLFHSVLDRMQRKSGIEPDAITFNIMVTMYCLLDRWEMVHRVVRIASEQGALQIDCINNALGHWLVRGPASTSAARRDHTLEADAVDSAVEVYRQLRQNLVHAELASRHSCISYGRRGADAHDTTGTGNESESAHNDALGPLSWPDREDVPSARSASSSSMAAKSDAVEAILGIPRLPLDAMPDEITHSLMISSLTREGRFADALSVFKDLVSTPVRRVSRDADAKPNGTEAGESKMRPTLAIFDSFFRGFSRHGRPSRATRFDAQDPESSTWELVTSSEASEADEGPASEAQHAQQPSQDSPHAQQLQLWRIETFQEIFDAFLHFEPDVSQVLGQGQRASGGEAGVSSQRAGERRISTRFGWLTLAEKRRLDGLRRAPSTNQLFWILTAIRRVSHDHAGWSLAMWHKVTDKFDADARSSSLSAMLAWRGFRLDNRLHRVLDHLSARLSQEPDADADADADERAVTQDDE</sequence>
<dbReference type="PANTHER" id="PTHR47942:SF63">
    <property type="entry name" value="PENTATRICOPEPTIDE REPEAT-CONTAINING PROTEIN"/>
    <property type="match status" value="1"/>
</dbReference>
<keyword evidence="1" id="KW-0677">Repeat</keyword>
<evidence type="ECO:0000256" key="1">
    <source>
        <dbReference type="ARBA" id="ARBA00022737"/>
    </source>
</evidence>
<feature type="compositionally biased region" description="Polar residues" evidence="3">
    <location>
        <begin position="689"/>
        <end position="702"/>
    </location>
</feature>
<evidence type="ECO:0000256" key="3">
    <source>
        <dbReference type="SAM" id="MobiDB-lite"/>
    </source>
</evidence>
<feature type="region of interest" description="Disordered" evidence="3">
    <location>
        <begin position="870"/>
        <end position="891"/>
    </location>
</feature>
<gene>
    <name evidence="4" type="ORF">SRS1_15967</name>
</gene>